<evidence type="ECO:0000313" key="1">
    <source>
        <dbReference type="EMBL" id="UUX59877.1"/>
    </source>
</evidence>
<dbReference type="AlphaFoldDB" id="A0AA95BSY4"/>
<accession>A0AA95BSY4</accession>
<protein>
    <submittedName>
        <fullName evidence="1">Uncharacterized protein</fullName>
    </submittedName>
</protein>
<proteinExistence type="predicted"/>
<sequence length="99" mass="10824">MSNEKVPDENFTYVPLPPQLQEVPGLNADNDLLLMVDGETFAVHAARHNSIHYTWISGPNNGYGFSALGTNQTPTDIQHIAAIREFLAGIDPSTGFLQD</sequence>
<dbReference type="EMBL" id="CP102487">
    <property type="protein sequence ID" value="UUX59877.1"/>
    <property type="molecule type" value="Genomic_DNA"/>
</dbReference>
<name>A0AA95BSY4_9MICC</name>
<dbReference type="RefSeq" id="WP_257746052.1">
    <property type="nucleotide sequence ID" value="NZ_CP102487.1"/>
</dbReference>
<organism evidence="1 2">
    <name type="scientific">Glutamicibacter halophytocola</name>
    <dbReference type="NCBI Taxonomy" id="1933880"/>
    <lineage>
        <taxon>Bacteria</taxon>
        <taxon>Bacillati</taxon>
        <taxon>Actinomycetota</taxon>
        <taxon>Actinomycetes</taxon>
        <taxon>Micrococcales</taxon>
        <taxon>Micrococcaceae</taxon>
        <taxon>Glutamicibacter</taxon>
    </lineage>
</organism>
<gene>
    <name evidence="1" type="ORF">NUH22_04440</name>
</gene>
<dbReference type="Proteomes" id="UP001060018">
    <property type="component" value="Chromosome"/>
</dbReference>
<evidence type="ECO:0000313" key="2">
    <source>
        <dbReference type="Proteomes" id="UP001060018"/>
    </source>
</evidence>
<reference evidence="1" key="1">
    <citation type="journal article" date="2022" name="Pest Manag. Sci.">
        <title>Glutamicibacter halophytocola-mediated host fitness of potato tuber moth on Solanaceae crops.</title>
        <authorList>
            <person name="Wang W."/>
            <person name="Xiao G."/>
            <person name="Du G."/>
            <person name="Chang L."/>
            <person name="Yang Y."/>
            <person name="Ye J."/>
            <person name="Chen B."/>
        </authorList>
    </citation>
    <scope>NUCLEOTIDE SEQUENCE</scope>
    <source>
        <strain evidence="1">S2</strain>
    </source>
</reference>